<dbReference type="OrthoDB" id="3822696at2"/>
<dbReference type="EMBL" id="FOEF01000004">
    <property type="protein sequence ID" value="SEP21498.1"/>
    <property type="molecule type" value="Genomic_DNA"/>
</dbReference>
<protein>
    <submittedName>
        <fullName evidence="1">Uncharacterized protein</fullName>
    </submittedName>
</protein>
<proteinExistence type="predicted"/>
<evidence type="ECO:0000313" key="1">
    <source>
        <dbReference type="EMBL" id="SEP21498.1"/>
    </source>
</evidence>
<sequence length="199" mass="22439">MPEGKLKLSQREVLFALMALARDVTNPELRELCGLTLVGADRRGLNDQQLVDSVKVGPAFRHSLTDRGWRWCQDEFSQSAAEDARPLERVVYLVFSRLEKFFERRKITVTEVFVDLAERIRKEYHELAAEPSAWVSLTDLRSMLGDAPREEVDQALITLDGTKNVTLMPESNQKTLTAADRAAAVRIGGEDNHLIAMAE</sequence>
<gene>
    <name evidence="1" type="ORF">SAMN04489732_104473</name>
</gene>
<dbReference type="RefSeq" id="WP_091617022.1">
    <property type="nucleotide sequence ID" value="NZ_FOEF01000004.1"/>
</dbReference>
<dbReference type="Proteomes" id="UP000198582">
    <property type="component" value="Unassembled WGS sequence"/>
</dbReference>
<dbReference type="STRING" id="394193.SAMN04489732_104473"/>
<reference evidence="1 2" key="1">
    <citation type="submission" date="2016-10" db="EMBL/GenBank/DDBJ databases">
        <authorList>
            <person name="de Groot N.N."/>
        </authorList>
    </citation>
    <scope>NUCLEOTIDE SEQUENCE [LARGE SCALE GENOMIC DNA]</scope>
    <source>
        <strain evidence="1 2">DSM 44993</strain>
    </source>
</reference>
<accession>A0A1H8W2U2</accession>
<evidence type="ECO:0000313" key="2">
    <source>
        <dbReference type="Proteomes" id="UP000198582"/>
    </source>
</evidence>
<keyword evidence="2" id="KW-1185">Reference proteome</keyword>
<name>A0A1H8W2U2_9PSEU</name>
<organism evidence="1 2">
    <name type="scientific">Amycolatopsis saalfeldensis</name>
    <dbReference type="NCBI Taxonomy" id="394193"/>
    <lineage>
        <taxon>Bacteria</taxon>
        <taxon>Bacillati</taxon>
        <taxon>Actinomycetota</taxon>
        <taxon>Actinomycetes</taxon>
        <taxon>Pseudonocardiales</taxon>
        <taxon>Pseudonocardiaceae</taxon>
        <taxon>Amycolatopsis</taxon>
    </lineage>
</organism>
<dbReference type="AlphaFoldDB" id="A0A1H8W2U2"/>